<feature type="compositionally biased region" description="Basic and acidic residues" evidence="1">
    <location>
        <begin position="74"/>
        <end position="87"/>
    </location>
</feature>
<protein>
    <submittedName>
        <fullName evidence="2">Uncharacterized protein</fullName>
    </submittedName>
</protein>
<feature type="compositionally biased region" description="Basic and acidic residues" evidence="1">
    <location>
        <begin position="44"/>
        <end position="62"/>
    </location>
</feature>
<name>A0AAW2EMS4_9HYME</name>
<sequence length="99" mass="10933">MIARTRRHAPISIPSIHKSGPLCCVRLPSLLTSEYDRKKKKKERERERDARVSRLQRKKEGGADSPCLHGLSGRKRDRETGDPKGEGGGEGSSGARGNK</sequence>
<dbReference type="Proteomes" id="UP001430953">
    <property type="component" value="Unassembled WGS sequence"/>
</dbReference>
<organism evidence="2 3">
    <name type="scientific">Cardiocondyla obscurior</name>
    <dbReference type="NCBI Taxonomy" id="286306"/>
    <lineage>
        <taxon>Eukaryota</taxon>
        <taxon>Metazoa</taxon>
        <taxon>Ecdysozoa</taxon>
        <taxon>Arthropoda</taxon>
        <taxon>Hexapoda</taxon>
        <taxon>Insecta</taxon>
        <taxon>Pterygota</taxon>
        <taxon>Neoptera</taxon>
        <taxon>Endopterygota</taxon>
        <taxon>Hymenoptera</taxon>
        <taxon>Apocrita</taxon>
        <taxon>Aculeata</taxon>
        <taxon>Formicoidea</taxon>
        <taxon>Formicidae</taxon>
        <taxon>Myrmicinae</taxon>
        <taxon>Cardiocondyla</taxon>
    </lineage>
</organism>
<proteinExistence type="predicted"/>
<dbReference type="AlphaFoldDB" id="A0AAW2EMS4"/>
<comment type="caution">
    <text evidence="2">The sequence shown here is derived from an EMBL/GenBank/DDBJ whole genome shotgun (WGS) entry which is preliminary data.</text>
</comment>
<dbReference type="EMBL" id="JADYXP020000020">
    <property type="protein sequence ID" value="KAL0104275.1"/>
    <property type="molecule type" value="Genomic_DNA"/>
</dbReference>
<keyword evidence="3" id="KW-1185">Reference proteome</keyword>
<feature type="compositionally biased region" description="Gly residues" evidence="1">
    <location>
        <begin position="88"/>
        <end position="99"/>
    </location>
</feature>
<evidence type="ECO:0000256" key="1">
    <source>
        <dbReference type="SAM" id="MobiDB-lite"/>
    </source>
</evidence>
<evidence type="ECO:0000313" key="2">
    <source>
        <dbReference type="EMBL" id="KAL0104275.1"/>
    </source>
</evidence>
<reference evidence="2 3" key="1">
    <citation type="submission" date="2023-03" db="EMBL/GenBank/DDBJ databases">
        <title>High recombination rates correlate with genetic variation in Cardiocondyla obscurior ants.</title>
        <authorList>
            <person name="Errbii M."/>
        </authorList>
    </citation>
    <scope>NUCLEOTIDE SEQUENCE [LARGE SCALE GENOMIC DNA]</scope>
    <source>
        <strain evidence="2">Alpha-2009</strain>
        <tissue evidence="2">Whole body</tissue>
    </source>
</reference>
<feature type="region of interest" description="Disordered" evidence="1">
    <location>
        <begin position="1"/>
        <end position="21"/>
    </location>
</feature>
<feature type="region of interest" description="Disordered" evidence="1">
    <location>
        <begin position="34"/>
        <end position="99"/>
    </location>
</feature>
<gene>
    <name evidence="2" type="ORF">PUN28_017178</name>
</gene>
<evidence type="ECO:0000313" key="3">
    <source>
        <dbReference type="Proteomes" id="UP001430953"/>
    </source>
</evidence>
<accession>A0AAW2EMS4</accession>